<name>A0A6P2BT77_9ACTN</name>
<dbReference type="InterPro" id="IPR050248">
    <property type="entry name" value="Polysacc_deacetylase_ArnD"/>
</dbReference>
<keyword evidence="1" id="KW-0479">Metal-binding</keyword>
<keyword evidence="6" id="KW-1185">Reference proteome</keyword>
<dbReference type="GO" id="GO:0046872">
    <property type="term" value="F:metal ion binding"/>
    <property type="evidence" value="ECO:0007669"/>
    <property type="project" value="UniProtKB-KW"/>
</dbReference>
<proteinExistence type="predicted"/>
<feature type="domain" description="NodB homology" evidence="4">
    <location>
        <begin position="63"/>
        <end position="242"/>
    </location>
</feature>
<keyword evidence="2" id="KW-0378">Hydrolase</keyword>
<evidence type="ECO:0000313" key="6">
    <source>
        <dbReference type="Proteomes" id="UP000460272"/>
    </source>
</evidence>
<comment type="caution">
    <text evidence="5">The sequence shown here is derived from an EMBL/GenBank/DDBJ whole genome shotgun (WGS) entry which is preliminary data.</text>
</comment>
<dbReference type="AlphaFoldDB" id="A0A6P2BT77"/>
<dbReference type="PROSITE" id="PS51677">
    <property type="entry name" value="NODB"/>
    <property type="match status" value="1"/>
</dbReference>
<dbReference type="EMBL" id="RPFW01000007">
    <property type="protein sequence ID" value="TVZ01426.1"/>
    <property type="molecule type" value="Genomic_DNA"/>
</dbReference>
<sequence length="250" mass="25788">MLAGAAVTGAGLAACTTARPAAEQPHATGPKSAAAVPSPTETHSKDAGTHLGPQVVHGSRDQSQVALTFHGQGPLSMADALLAEAERAGARVTVLAVGTWLGQYPRVAERILRGGHDLGNHTMHHLDITAMDASAAYAEIAGCAQRLHDLTGSAGRWFRPSQTRYSTPLIEAEARKAGYQTCVSYDVDSLDYTDPGPDAIVSTVLGSARPGSIVSLHLGHPGSVTALPAIVRGLASRGLRAVTLTDLLSP</sequence>
<reference evidence="5 6" key="1">
    <citation type="submission" date="2018-11" db="EMBL/GenBank/DDBJ databases">
        <title>Trebonia kvetii gen.nov., sp.nov., a novel acidophilic actinobacterium, and proposal of the new actinobacterial family Treboniaceae fam. nov.</title>
        <authorList>
            <person name="Rapoport D."/>
            <person name="Sagova-Mareckova M."/>
            <person name="Sedlacek I."/>
            <person name="Provaznik J."/>
            <person name="Kralova S."/>
            <person name="Pavlinic D."/>
            <person name="Benes V."/>
            <person name="Kopecky J."/>
        </authorList>
    </citation>
    <scope>NUCLEOTIDE SEQUENCE [LARGE SCALE GENOMIC DNA]</scope>
    <source>
        <strain evidence="5 6">15Tr583</strain>
    </source>
</reference>
<dbReference type="InterPro" id="IPR002509">
    <property type="entry name" value="NODB_dom"/>
</dbReference>
<evidence type="ECO:0000256" key="2">
    <source>
        <dbReference type="ARBA" id="ARBA00022801"/>
    </source>
</evidence>
<dbReference type="InterPro" id="IPR011330">
    <property type="entry name" value="Glyco_hydro/deAcase_b/a-brl"/>
</dbReference>
<evidence type="ECO:0000313" key="5">
    <source>
        <dbReference type="EMBL" id="TVZ01426.1"/>
    </source>
</evidence>
<dbReference type="Pfam" id="PF01522">
    <property type="entry name" value="Polysacc_deac_1"/>
    <property type="match status" value="1"/>
</dbReference>
<gene>
    <name evidence="5" type="ORF">EAS64_32645</name>
</gene>
<dbReference type="Proteomes" id="UP000460272">
    <property type="component" value="Unassembled WGS sequence"/>
</dbReference>
<protein>
    <submittedName>
        <fullName evidence="5">Polysaccharide deacetylase family protein</fullName>
    </submittedName>
</protein>
<organism evidence="5 6">
    <name type="scientific">Trebonia kvetii</name>
    <dbReference type="NCBI Taxonomy" id="2480626"/>
    <lineage>
        <taxon>Bacteria</taxon>
        <taxon>Bacillati</taxon>
        <taxon>Actinomycetota</taxon>
        <taxon>Actinomycetes</taxon>
        <taxon>Streptosporangiales</taxon>
        <taxon>Treboniaceae</taxon>
        <taxon>Trebonia</taxon>
    </lineage>
</organism>
<evidence type="ECO:0000256" key="3">
    <source>
        <dbReference type="SAM" id="MobiDB-lite"/>
    </source>
</evidence>
<dbReference type="PANTHER" id="PTHR10587">
    <property type="entry name" value="GLYCOSYL TRANSFERASE-RELATED"/>
    <property type="match status" value="1"/>
</dbReference>
<accession>A0A6P2BT77</accession>
<dbReference type="GO" id="GO:0016810">
    <property type="term" value="F:hydrolase activity, acting on carbon-nitrogen (but not peptide) bonds"/>
    <property type="evidence" value="ECO:0007669"/>
    <property type="project" value="InterPro"/>
</dbReference>
<dbReference type="CDD" id="cd10917">
    <property type="entry name" value="CE4_NodB_like_6s_7s"/>
    <property type="match status" value="1"/>
</dbReference>
<feature type="region of interest" description="Disordered" evidence="3">
    <location>
        <begin position="21"/>
        <end position="61"/>
    </location>
</feature>
<dbReference type="GO" id="GO:0016020">
    <property type="term" value="C:membrane"/>
    <property type="evidence" value="ECO:0007669"/>
    <property type="project" value="TreeGrafter"/>
</dbReference>
<evidence type="ECO:0000259" key="4">
    <source>
        <dbReference type="PROSITE" id="PS51677"/>
    </source>
</evidence>
<dbReference type="PANTHER" id="PTHR10587:SF133">
    <property type="entry name" value="CHITIN DEACETYLASE 1-RELATED"/>
    <property type="match status" value="1"/>
</dbReference>
<evidence type="ECO:0000256" key="1">
    <source>
        <dbReference type="ARBA" id="ARBA00022723"/>
    </source>
</evidence>
<dbReference type="Gene3D" id="3.20.20.370">
    <property type="entry name" value="Glycoside hydrolase/deacetylase"/>
    <property type="match status" value="1"/>
</dbReference>
<dbReference type="SUPFAM" id="SSF88713">
    <property type="entry name" value="Glycoside hydrolase/deacetylase"/>
    <property type="match status" value="1"/>
</dbReference>
<dbReference type="OrthoDB" id="9763050at2"/>
<dbReference type="GO" id="GO:0005975">
    <property type="term" value="P:carbohydrate metabolic process"/>
    <property type="evidence" value="ECO:0007669"/>
    <property type="project" value="InterPro"/>
</dbReference>